<dbReference type="OrthoDB" id="5374120at2759"/>
<sequence>MTDSTTFSEVDPASGFLGVPLDKKIRREIYRLLLLDPPMTYLSTPWYEKNGHPAKESGGDYKGEIWDSSSPYEHNYNDSDSDIDYSSSDSSIMTRDLEATSVDESQVQEGHKGVWEYTNSNVQRFPAILRTNRQVYSEASTILYGELGMHLHPGDVLCMNTGKDIVKASEKVWRHNPLQGTGTISPSGQTVYSKPELDGVMEPHVFARFKKIVFNLDFGAWESEALRALSNHRAEDQDTQDPFAPTLFVNENLTVNPEDEAKLLAFYRRSTLFYQFVKILSNSPNIVLLDINLYIEVLAKYDMSHIGLDWDSEEDEDEDEAEEVDKKTAAANKRAVDLFLDSGLLAPLAKLSNVRSFKFVIEDPDCNFDMDEISTDDTLYKPKPKHERMLNDLKLKIERNYAAKDD</sequence>
<organism evidence="2 3">
    <name type="scientific">Imshaugia aleurites</name>
    <dbReference type="NCBI Taxonomy" id="172621"/>
    <lineage>
        <taxon>Eukaryota</taxon>
        <taxon>Fungi</taxon>
        <taxon>Dikarya</taxon>
        <taxon>Ascomycota</taxon>
        <taxon>Pezizomycotina</taxon>
        <taxon>Lecanoromycetes</taxon>
        <taxon>OSLEUM clade</taxon>
        <taxon>Lecanoromycetidae</taxon>
        <taxon>Lecanorales</taxon>
        <taxon>Lecanorineae</taxon>
        <taxon>Parmeliaceae</taxon>
        <taxon>Imshaugia</taxon>
    </lineage>
</organism>
<dbReference type="Proteomes" id="UP000664534">
    <property type="component" value="Unassembled WGS sequence"/>
</dbReference>
<dbReference type="AlphaFoldDB" id="A0A8H3IYK7"/>
<accession>A0A8H3IYK7</accession>
<proteinExistence type="predicted"/>
<evidence type="ECO:0000256" key="1">
    <source>
        <dbReference type="SAM" id="MobiDB-lite"/>
    </source>
</evidence>
<evidence type="ECO:0000313" key="2">
    <source>
        <dbReference type="EMBL" id="CAF9934295.1"/>
    </source>
</evidence>
<dbReference type="EMBL" id="CAJPDT010000075">
    <property type="protein sequence ID" value="CAF9934295.1"/>
    <property type="molecule type" value="Genomic_DNA"/>
</dbReference>
<keyword evidence="3" id="KW-1185">Reference proteome</keyword>
<name>A0A8H3IYK7_9LECA</name>
<feature type="compositionally biased region" description="Basic and acidic residues" evidence="1">
    <location>
        <begin position="49"/>
        <end position="65"/>
    </location>
</feature>
<comment type="caution">
    <text evidence="2">The sequence shown here is derived from an EMBL/GenBank/DDBJ whole genome shotgun (WGS) entry which is preliminary data.</text>
</comment>
<feature type="region of interest" description="Disordered" evidence="1">
    <location>
        <begin position="47"/>
        <end position="66"/>
    </location>
</feature>
<protein>
    <submittedName>
        <fullName evidence="2">Uncharacterized protein</fullName>
    </submittedName>
</protein>
<evidence type="ECO:0000313" key="3">
    <source>
        <dbReference type="Proteomes" id="UP000664534"/>
    </source>
</evidence>
<reference evidence="2" key="1">
    <citation type="submission" date="2021-03" db="EMBL/GenBank/DDBJ databases">
        <authorList>
            <person name="Tagirdzhanova G."/>
        </authorList>
    </citation>
    <scope>NUCLEOTIDE SEQUENCE</scope>
</reference>
<gene>
    <name evidence="2" type="ORF">IMSHALPRED_009665</name>
</gene>